<dbReference type="OrthoDB" id="5599646at2759"/>
<dbReference type="Pfam" id="PF05022">
    <property type="entry name" value="SRP40_C"/>
    <property type="match status" value="1"/>
</dbReference>
<dbReference type="PANTHER" id="PTHR23216">
    <property type="entry name" value="NUCLEOLAR AND COILED-BODY PHOSPHOPROTEIN 1"/>
    <property type="match status" value="1"/>
</dbReference>
<proteinExistence type="predicted"/>
<evidence type="ECO:0000256" key="1">
    <source>
        <dbReference type="SAM" id="MobiDB-lite"/>
    </source>
</evidence>
<evidence type="ECO:0000313" key="3">
    <source>
        <dbReference type="EMBL" id="PNY27609.1"/>
    </source>
</evidence>
<feature type="domain" description="Srp40 C-terminal" evidence="2">
    <location>
        <begin position="348"/>
        <end position="415"/>
    </location>
</feature>
<feature type="region of interest" description="Disordered" evidence="1">
    <location>
        <begin position="1"/>
        <end position="350"/>
    </location>
</feature>
<evidence type="ECO:0000259" key="2">
    <source>
        <dbReference type="Pfam" id="PF05022"/>
    </source>
</evidence>
<name>A0A2K3QJC6_9HYPO</name>
<feature type="compositionally biased region" description="Basic and acidic residues" evidence="1">
    <location>
        <begin position="287"/>
        <end position="298"/>
    </location>
</feature>
<dbReference type="EMBL" id="NRSZ01000376">
    <property type="protein sequence ID" value="PNY27609.1"/>
    <property type="molecule type" value="Genomic_DNA"/>
</dbReference>
<dbReference type="GO" id="GO:0005654">
    <property type="term" value="C:nucleoplasm"/>
    <property type="evidence" value="ECO:0007669"/>
    <property type="project" value="TreeGrafter"/>
</dbReference>
<feature type="compositionally biased region" description="Basic and acidic residues" evidence="1">
    <location>
        <begin position="66"/>
        <end position="77"/>
    </location>
</feature>
<comment type="caution">
    <text evidence="3">The sequence shown here is derived from an EMBL/GenBank/DDBJ whole genome shotgun (WGS) entry which is preliminary data.</text>
</comment>
<dbReference type="AlphaFoldDB" id="A0A2K3QJC6"/>
<feature type="compositionally biased region" description="Low complexity" evidence="1">
    <location>
        <begin position="208"/>
        <end position="222"/>
    </location>
</feature>
<feature type="compositionally biased region" description="Low complexity" evidence="1">
    <location>
        <begin position="168"/>
        <end position="197"/>
    </location>
</feature>
<feature type="compositionally biased region" description="Basic and acidic residues" evidence="1">
    <location>
        <begin position="223"/>
        <end position="234"/>
    </location>
</feature>
<dbReference type="STRING" id="45235.A0A2K3QJC6"/>
<gene>
    <name evidence="3" type="ORF">TCAP_02466</name>
</gene>
<feature type="compositionally biased region" description="Basic and acidic residues" evidence="1">
    <location>
        <begin position="339"/>
        <end position="350"/>
    </location>
</feature>
<evidence type="ECO:0000313" key="4">
    <source>
        <dbReference type="Proteomes" id="UP000236621"/>
    </source>
</evidence>
<dbReference type="Proteomes" id="UP000236621">
    <property type="component" value="Unassembled WGS sequence"/>
</dbReference>
<keyword evidence="4" id="KW-1185">Reference proteome</keyword>
<accession>A0A2K3QJC6</accession>
<reference evidence="3 4" key="1">
    <citation type="submission" date="2017-08" db="EMBL/GenBank/DDBJ databases">
        <title>Harnessing the power of phylogenomics to disentangle the directionality and signatures of interkingdom host jumping in the parasitic fungal genus Tolypocladium.</title>
        <authorList>
            <person name="Quandt C.A."/>
            <person name="Patterson W."/>
            <person name="Spatafora J.W."/>
        </authorList>
    </citation>
    <scope>NUCLEOTIDE SEQUENCE [LARGE SCALE GENOMIC DNA]</scope>
    <source>
        <strain evidence="3 4">CBS 113982</strain>
    </source>
</reference>
<feature type="compositionally biased region" description="Low complexity" evidence="1">
    <location>
        <begin position="260"/>
        <end position="277"/>
    </location>
</feature>
<dbReference type="InterPro" id="IPR039191">
    <property type="entry name" value="Nopp140-like"/>
</dbReference>
<organism evidence="3 4">
    <name type="scientific">Tolypocladium capitatum</name>
    <dbReference type="NCBI Taxonomy" id="45235"/>
    <lineage>
        <taxon>Eukaryota</taxon>
        <taxon>Fungi</taxon>
        <taxon>Dikarya</taxon>
        <taxon>Ascomycota</taxon>
        <taxon>Pezizomycotina</taxon>
        <taxon>Sordariomycetes</taxon>
        <taxon>Hypocreomycetidae</taxon>
        <taxon>Hypocreales</taxon>
        <taxon>Ophiocordycipitaceae</taxon>
        <taxon>Tolypocladium</taxon>
    </lineage>
</organism>
<dbReference type="PANTHER" id="PTHR23216:SF1">
    <property type="entry name" value="NUCLEOLAR AND COILED-BODY PHOSPHOPROTEIN 1"/>
    <property type="match status" value="1"/>
</dbReference>
<sequence length="417" mass="44096">MSSRGPPSWLFSNNTDNKKTAGNAIAGGSTKKSKQATDKMANKSRKAAPPAKKEAPASQPPSRLMDMVEKFLEDHSFSRAHNAFKKQREQSGSGDSESYSGNQSLVDVYQSWEASQGPAISSRAKAAESDSSSDESSSDESSSSSESESEGEDDKPKKAVATLKRKAPASSDPSDSSSDSSSSDSDSSSDSSSDSASKPQPKKQKIVAAAADADSNSDSDSSADSKMDTDKEASSDSDSDSDDSESSSSNSDSDSEVAKVEVAAKVPLPESDSSSDSSSDDSDSDSEDNKATAKKPNEAKAAVIRDVSDSSVTLDAKSPEPKVSTANPPLPPDPVTTGRDGKKKQNERFSRIPKSITVDEKFASNGYIPMAYSQRAFDDLVVTKGKGFTKEKNKKKRGSFRGGMIDIHQKKGVYFDD</sequence>
<protein>
    <recommendedName>
        <fullName evidence="2">Srp40 C-terminal domain-containing protein</fullName>
    </recommendedName>
</protein>
<dbReference type="GO" id="GO:0005730">
    <property type="term" value="C:nucleolus"/>
    <property type="evidence" value="ECO:0007669"/>
    <property type="project" value="InterPro"/>
</dbReference>
<feature type="compositionally biased region" description="Polar residues" evidence="1">
    <location>
        <begin position="90"/>
        <end position="105"/>
    </location>
</feature>
<dbReference type="InterPro" id="IPR007718">
    <property type="entry name" value="Srp40_C"/>
</dbReference>
<feature type="compositionally biased region" description="Acidic residues" evidence="1">
    <location>
        <begin position="235"/>
        <end position="245"/>
    </location>
</feature>
<feature type="compositionally biased region" description="Polar residues" evidence="1">
    <location>
        <begin position="1"/>
        <end position="15"/>
    </location>
</feature>